<feature type="transmembrane region" description="Helical" evidence="4">
    <location>
        <begin position="55"/>
        <end position="75"/>
    </location>
</feature>
<dbReference type="RefSeq" id="WP_091914490.1">
    <property type="nucleotide sequence ID" value="NZ_FOIQ01000001.1"/>
</dbReference>
<protein>
    <submittedName>
        <fullName evidence="5">Major Facilitator Superfamily protein</fullName>
    </submittedName>
</protein>
<keyword evidence="2 4" id="KW-1133">Transmembrane helix</keyword>
<feature type="transmembrane region" description="Helical" evidence="4">
    <location>
        <begin position="153"/>
        <end position="171"/>
    </location>
</feature>
<gene>
    <name evidence="5" type="ORF">SAMN04487850_0508</name>
</gene>
<evidence type="ECO:0000256" key="4">
    <source>
        <dbReference type="SAM" id="Phobius"/>
    </source>
</evidence>
<dbReference type="Gene3D" id="1.20.1250.20">
    <property type="entry name" value="MFS general substrate transporter like domains"/>
    <property type="match status" value="1"/>
</dbReference>
<sequence>MNSQNTPVHIRLWHHDFWRLAVANLLLTMSVYMLVPVMPRWLLQGQGLSFHEVGAVMGAFGVGLFFFGLFVSFLVQHYRRNMVCIIAVLAVVCLLALLYYLDAVLCRNMELPLLMGHRFAFGAFFGLAQMTLTSTLIIDTSESFQRTEANHSAAWFSRFSLSLGPLAGLLIERSFGFSVVMLCAAGCAFVALVLVALVHFPFRTPLDHVPVVSLDRFFLPHGFPLFVNLLLVTVAVGILFSVDFSEHFYAMMMIGFLLALLAQRFVFRDAEVKSEVVSGLILLFAALLMMITRTQPIVWYAAPLFIGFGIGIIGSRFLLFFIKLSRHCQRGTSQSTFLLGWEGGIACGIGLGLALFQGEKISSLLMSLALVIVALVMYHFTHNWFVKNKNR</sequence>
<feature type="transmembrane region" description="Helical" evidence="4">
    <location>
        <begin position="248"/>
        <end position="267"/>
    </location>
</feature>
<dbReference type="Pfam" id="PF07690">
    <property type="entry name" value="MFS_1"/>
    <property type="match status" value="1"/>
</dbReference>
<dbReference type="AlphaFoldDB" id="A0A1I0MCU6"/>
<evidence type="ECO:0000256" key="2">
    <source>
        <dbReference type="ARBA" id="ARBA00022989"/>
    </source>
</evidence>
<name>A0A1I0MCU6_9BACT</name>
<keyword evidence="1 4" id="KW-0812">Transmembrane</keyword>
<dbReference type="PANTHER" id="PTHR23531">
    <property type="entry name" value="QUINOLENE RESISTANCE PROTEIN NORA"/>
    <property type="match status" value="1"/>
</dbReference>
<evidence type="ECO:0000313" key="5">
    <source>
        <dbReference type="EMBL" id="SEV85580.1"/>
    </source>
</evidence>
<keyword evidence="3 4" id="KW-0472">Membrane</keyword>
<dbReference type="SUPFAM" id="SSF103473">
    <property type="entry name" value="MFS general substrate transporter"/>
    <property type="match status" value="1"/>
</dbReference>
<reference evidence="5 6" key="1">
    <citation type="submission" date="2016-10" db="EMBL/GenBank/DDBJ databases">
        <authorList>
            <person name="de Groot N.N."/>
        </authorList>
    </citation>
    <scope>NUCLEOTIDE SEQUENCE [LARGE SCALE GENOMIC DNA]</scope>
    <source>
        <strain evidence="5 6">TC2-24</strain>
    </source>
</reference>
<proteinExistence type="predicted"/>
<organism evidence="5 6">
    <name type="scientific">Prevotella aff. ruminicola Tc2-24</name>
    <dbReference type="NCBI Taxonomy" id="81582"/>
    <lineage>
        <taxon>Bacteria</taxon>
        <taxon>Pseudomonadati</taxon>
        <taxon>Bacteroidota</taxon>
        <taxon>Bacteroidia</taxon>
        <taxon>Bacteroidales</taxon>
        <taxon>Prevotellaceae</taxon>
        <taxon>Prevotella</taxon>
    </lineage>
</organism>
<dbReference type="EMBL" id="FOIQ01000001">
    <property type="protein sequence ID" value="SEV85580.1"/>
    <property type="molecule type" value="Genomic_DNA"/>
</dbReference>
<dbReference type="InterPro" id="IPR052714">
    <property type="entry name" value="MFS_Exporter"/>
</dbReference>
<dbReference type="Proteomes" id="UP000199373">
    <property type="component" value="Unassembled WGS sequence"/>
</dbReference>
<feature type="transmembrane region" description="Helical" evidence="4">
    <location>
        <begin position="177"/>
        <end position="202"/>
    </location>
</feature>
<feature type="transmembrane region" description="Helical" evidence="4">
    <location>
        <begin position="336"/>
        <end position="355"/>
    </location>
</feature>
<keyword evidence="6" id="KW-1185">Reference proteome</keyword>
<dbReference type="GO" id="GO:0022857">
    <property type="term" value="F:transmembrane transporter activity"/>
    <property type="evidence" value="ECO:0007669"/>
    <property type="project" value="InterPro"/>
</dbReference>
<feature type="transmembrane region" description="Helical" evidence="4">
    <location>
        <begin position="121"/>
        <end position="141"/>
    </location>
</feature>
<dbReference type="PANTHER" id="PTHR23531:SF1">
    <property type="entry name" value="QUINOLENE RESISTANCE PROTEIN NORA"/>
    <property type="match status" value="1"/>
</dbReference>
<feature type="transmembrane region" description="Helical" evidence="4">
    <location>
        <begin position="274"/>
        <end position="291"/>
    </location>
</feature>
<evidence type="ECO:0000256" key="1">
    <source>
        <dbReference type="ARBA" id="ARBA00022692"/>
    </source>
</evidence>
<feature type="transmembrane region" description="Helical" evidence="4">
    <location>
        <begin position="17"/>
        <end position="35"/>
    </location>
</feature>
<feature type="transmembrane region" description="Helical" evidence="4">
    <location>
        <begin position="361"/>
        <end position="381"/>
    </location>
</feature>
<accession>A0A1I0MCU6</accession>
<feature type="transmembrane region" description="Helical" evidence="4">
    <location>
        <begin position="223"/>
        <end position="242"/>
    </location>
</feature>
<evidence type="ECO:0000256" key="3">
    <source>
        <dbReference type="ARBA" id="ARBA00023136"/>
    </source>
</evidence>
<dbReference type="InterPro" id="IPR036259">
    <property type="entry name" value="MFS_trans_sf"/>
</dbReference>
<feature type="transmembrane region" description="Helical" evidence="4">
    <location>
        <begin position="297"/>
        <end position="324"/>
    </location>
</feature>
<dbReference type="InterPro" id="IPR011701">
    <property type="entry name" value="MFS"/>
</dbReference>
<evidence type="ECO:0000313" key="6">
    <source>
        <dbReference type="Proteomes" id="UP000199373"/>
    </source>
</evidence>
<feature type="transmembrane region" description="Helical" evidence="4">
    <location>
        <begin position="82"/>
        <end position="101"/>
    </location>
</feature>